<dbReference type="EMBL" id="JAKOGI010000902">
    <property type="protein sequence ID" value="KAJ8429349.1"/>
    <property type="molecule type" value="Genomic_DNA"/>
</dbReference>
<evidence type="ECO:0000256" key="1">
    <source>
        <dbReference type="SAM" id="Coils"/>
    </source>
</evidence>
<dbReference type="OrthoDB" id="1710185at2759"/>
<accession>A0A9Q1JQT4</accession>
<organism evidence="2 3">
    <name type="scientific">Carnegiea gigantea</name>
    <dbReference type="NCBI Taxonomy" id="171969"/>
    <lineage>
        <taxon>Eukaryota</taxon>
        <taxon>Viridiplantae</taxon>
        <taxon>Streptophyta</taxon>
        <taxon>Embryophyta</taxon>
        <taxon>Tracheophyta</taxon>
        <taxon>Spermatophyta</taxon>
        <taxon>Magnoliopsida</taxon>
        <taxon>eudicotyledons</taxon>
        <taxon>Gunneridae</taxon>
        <taxon>Pentapetalae</taxon>
        <taxon>Caryophyllales</taxon>
        <taxon>Cactineae</taxon>
        <taxon>Cactaceae</taxon>
        <taxon>Cactoideae</taxon>
        <taxon>Echinocereeae</taxon>
        <taxon>Carnegiea</taxon>
    </lineage>
</organism>
<dbReference type="Proteomes" id="UP001153076">
    <property type="component" value="Unassembled WGS sequence"/>
</dbReference>
<sequence length="176" mass="20090">MLCDLGIFDGIDIALPSVVKACGRLKHAREGQQVHKQILQTHFKLDPFVLNALIRMYSELEELGWARQARLREMIKKAALREGLAHAKTGIDSHLEEKIKQLKSENNSWHQEEVNLEQRISQLLHEKASPEENSGKEMISVLSNENTRLRKQVYITLPDIVLLFVMLVSENGKQAS</sequence>
<comment type="caution">
    <text evidence="2">The sequence shown here is derived from an EMBL/GenBank/DDBJ whole genome shotgun (WGS) entry which is preliminary data.</text>
</comment>
<dbReference type="AlphaFoldDB" id="A0A9Q1JQT4"/>
<gene>
    <name evidence="2" type="ORF">Cgig2_008796</name>
</gene>
<name>A0A9Q1JQT4_9CARY</name>
<protein>
    <submittedName>
        <fullName evidence="2">Uncharacterized protein</fullName>
    </submittedName>
</protein>
<reference evidence="2" key="1">
    <citation type="submission" date="2022-04" db="EMBL/GenBank/DDBJ databases">
        <title>Carnegiea gigantea Genome sequencing and assembly v2.</title>
        <authorList>
            <person name="Copetti D."/>
            <person name="Sanderson M.J."/>
            <person name="Burquez A."/>
            <person name="Wojciechowski M.F."/>
        </authorList>
    </citation>
    <scope>NUCLEOTIDE SEQUENCE</scope>
    <source>
        <strain evidence="2">SGP5-SGP5p</strain>
        <tissue evidence="2">Aerial part</tissue>
    </source>
</reference>
<feature type="coiled-coil region" evidence="1">
    <location>
        <begin position="92"/>
        <end position="119"/>
    </location>
</feature>
<evidence type="ECO:0000313" key="2">
    <source>
        <dbReference type="EMBL" id="KAJ8429349.1"/>
    </source>
</evidence>
<keyword evidence="1" id="KW-0175">Coiled coil</keyword>
<dbReference type="Gene3D" id="1.25.40.10">
    <property type="entry name" value="Tetratricopeptide repeat domain"/>
    <property type="match status" value="1"/>
</dbReference>
<proteinExistence type="predicted"/>
<dbReference type="InterPro" id="IPR011990">
    <property type="entry name" value="TPR-like_helical_dom_sf"/>
</dbReference>
<keyword evidence="3" id="KW-1185">Reference proteome</keyword>
<evidence type="ECO:0000313" key="3">
    <source>
        <dbReference type="Proteomes" id="UP001153076"/>
    </source>
</evidence>